<accession>A0A679I4D5</accession>
<gene>
    <name evidence="1" type="ORF">ICHIAU1_16470</name>
</gene>
<dbReference type="AlphaFoldDB" id="A0A679I4D5"/>
<protein>
    <submittedName>
        <fullName evidence="1">Uncharacterized protein</fullName>
    </submittedName>
</protein>
<name>A0A679I4D5_9RHOO</name>
<evidence type="ECO:0000313" key="1">
    <source>
        <dbReference type="EMBL" id="BBU69364.1"/>
    </source>
</evidence>
<dbReference type="Proteomes" id="UP000463961">
    <property type="component" value="Chromosome"/>
</dbReference>
<keyword evidence="2" id="KW-1185">Reference proteome</keyword>
<sequence>MTATLDNVRDYLKDAAGKTNLVTYAELYNHFGYRTGMPNDANPIPMFLGILMTENAKHNLPLLPSIIVCKKKDKPKQLLVPNDTYFKRLQDIRRVGLPKGIKEKRALHKKEVDAVFAHYVQ</sequence>
<proteinExistence type="predicted"/>
<dbReference type="RefSeq" id="WP_162049918.1">
    <property type="nucleotide sequence ID" value="NZ_AP019011.1"/>
</dbReference>
<dbReference type="EMBL" id="AP022345">
    <property type="protein sequence ID" value="BBU69364.1"/>
    <property type="molecule type" value="Genomic_DNA"/>
</dbReference>
<evidence type="ECO:0000313" key="2">
    <source>
        <dbReference type="Proteomes" id="UP000463961"/>
    </source>
</evidence>
<organism evidence="1 2">
    <name type="scientific">Fluviibacter phosphoraccumulans</name>
    <dbReference type="NCBI Taxonomy" id="1751046"/>
    <lineage>
        <taxon>Bacteria</taxon>
        <taxon>Pseudomonadati</taxon>
        <taxon>Pseudomonadota</taxon>
        <taxon>Betaproteobacteria</taxon>
        <taxon>Rhodocyclales</taxon>
        <taxon>Fluviibacteraceae</taxon>
        <taxon>Fluviibacter</taxon>
    </lineage>
</organism>
<reference evidence="2" key="1">
    <citation type="submission" date="2020-01" db="EMBL/GenBank/DDBJ databases">
        <title>Phosphoaccumulans saitamaens gen. nov., sp. nov., a polyphosphate accumulating bacterium isolated from surface river water.</title>
        <authorList>
            <person name="Watanabe K."/>
            <person name="Suda W."/>
        </authorList>
    </citation>
    <scope>NUCLEOTIDE SEQUENCE [LARGE SCALE GENOMIC DNA]</scope>
    <source>
        <strain evidence="2">ICHIAU1</strain>
    </source>
</reference>